<name>A0A9W4HXM8_PENOL</name>
<dbReference type="InterPro" id="IPR004294">
    <property type="entry name" value="Carotenoid_Oase"/>
</dbReference>
<feature type="binding site" evidence="5">
    <location>
        <position position="275"/>
    </location>
    <ligand>
        <name>Fe cation</name>
        <dbReference type="ChEBI" id="CHEBI:24875"/>
        <note>catalytic</note>
    </ligand>
</feature>
<protein>
    <recommendedName>
        <fullName evidence="8">Carotenoid oxygenase</fullName>
    </recommendedName>
</protein>
<evidence type="ECO:0000313" key="6">
    <source>
        <dbReference type="EMBL" id="CAG8158175.1"/>
    </source>
</evidence>
<keyword evidence="3" id="KW-0560">Oxidoreductase</keyword>
<evidence type="ECO:0000313" key="7">
    <source>
        <dbReference type="Proteomes" id="UP001153618"/>
    </source>
</evidence>
<comment type="cofactor">
    <cofactor evidence="5">
        <name>Fe(2+)</name>
        <dbReference type="ChEBI" id="CHEBI:29033"/>
    </cofactor>
    <text evidence="5">Binds 1 Fe(2+) ion per subunit.</text>
</comment>
<keyword evidence="7" id="KW-1185">Reference proteome</keyword>
<feature type="binding site" evidence="5">
    <location>
        <position position="212"/>
    </location>
    <ligand>
        <name>Fe cation</name>
        <dbReference type="ChEBI" id="CHEBI:24875"/>
        <note>catalytic</note>
    </ligand>
</feature>
<gene>
    <name evidence="6" type="ORF">POLS_LOCUS6277</name>
</gene>
<dbReference type="GO" id="GO:0010436">
    <property type="term" value="F:carotenoid dioxygenase activity"/>
    <property type="evidence" value="ECO:0007669"/>
    <property type="project" value="TreeGrafter"/>
</dbReference>
<sequence>MLSGVYFRSLPQGASQPEFVNQFAFTDVYLASVANPALKESIAPSIATFLNPSKTAIGFIRKIWHMLRVITHSQMGGYPDPIERISVANTSIIHHDGRTLTMCESGPPLRVSLPELRTVGWFNGLYAMGEPVTGPLGQGLGGTGLFKLFREMTTGHPRVDPKTQELVLFHSIYIPPYVTYSVIPRRNKSPKRSTKMQLNSPVPGISSPKLMHDFGVSHNYTVIIDLPLKLSLANLLRDKCVLEYDPCLKTRFGVFPRHNLERIRWFEADACCIFHTVNTWESEKTGSKLGSGIYVNMLVCRMNHPAFVFTTADLDPQPPITNEQRNNLQSRLYLYQFDISQPWNTISQQWALSAIPFEFPHVPKRLGMSATRYVYGASTTEGSFGIALGKSLKIDCLVKFDVERLIQAGVQCPPERESGCVDSRGIHDVLAEGRPNDTIQIFRMPTGWYAQECSFVPRDAAIGEDDGYLLTYVFDESQLDSEGDAMENACSELWIIDAKGMQEVVARVILPQRVPYGIHGNWFPQHEVDDQRPVKAYRELSKYGC</sequence>
<comment type="caution">
    <text evidence="6">The sequence shown here is derived from an EMBL/GenBank/DDBJ whole genome shotgun (WGS) entry which is preliminary data.</text>
</comment>
<dbReference type="PANTHER" id="PTHR10543:SF89">
    <property type="entry name" value="CAROTENOID 9,10(9',10')-CLEAVAGE DIOXYGENASE 1"/>
    <property type="match status" value="1"/>
</dbReference>
<dbReference type="OrthoDB" id="1069523at2759"/>
<organism evidence="6 7">
    <name type="scientific">Penicillium olsonii</name>
    <dbReference type="NCBI Taxonomy" id="99116"/>
    <lineage>
        <taxon>Eukaryota</taxon>
        <taxon>Fungi</taxon>
        <taxon>Dikarya</taxon>
        <taxon>Ascomycota</taxon>
        <taxon>Pezizomycotina</taxon>
        <taxon>Eurotiomycetes</taxon>
        <taxon>Eurotiomycetidae</taxon>
        <taxon>Eurotiales</taxon>
        <taxon>Aspergillaceae</taxon>
        <taxon>Penicillium</taxon>
    </lineage>
</organism>
<evidence type="ECO:0000256" key="5">
    <source>
        <dbReference type="PIRSR" id="PIRSR604294-1"/>
    </source>
</evidence>
<dbReference type="Proteomes" id="UP001153618">
    <property type="component" value="Unassembled WGS sequence"/>
</dbReference>
<keyword evidence="4 5" id="KW-0408">Iron</keyword>
<dbReference type="PANTHER" id="PTHR10543">
    <property type="entry name" value="BETA-CAROTENE DIOXYGENASE"/>
    <property type="match status" value="1"/>
</dbReference>
<evidence type="ECO:0000256" key="4">
    <source>
        <dbReference type="ARBA" id="ARBA00023004"/>
    </source>
</evidence>
<keyword evidence="2 5" id="KW-0479">Metal-binding</keyword>
<feature type="binding site" evidence="5">
    <location>
        <position position="156"/>
    </location>
    <ligand>
        <name>Fe cation</name>
        <dbReference type="ChEBI" id="CHEBI:24875"/>
        <note>catalytic</note>
    </ligand>
</feature>
<reference evidence="6" key="1">
    <citation type="submission" date="2021-07" db="EMBL/GenBank/DDBJ databases">
        <authorList>
            <person name="Branca A.L. A."/>
        </authorList>
    </citation>
    <scope>NUCLEOTIDE SEQUENCE</scope>
</reference>
<comment type="similarity">
    <text evidence="1">Belongs to the carotenoid oxygenase family.</text>
</comment>
<accession>A0A9W4HXM8</accession>
<dbReference type="GO" id="GO:0016121">
    <property type="term" value="P:carotene catabolic process"/>
    <property type="evidence" value="ECO:0007669"/>
    <property type="project" value="TreeGrafter"/>
</dbReference>
<dbReference type="AlphaFoldDB" id="A0A9W4HXM8"/>
<dbReference type="EMBL" id="CAJVOS010000034">
    <property type="protein sequence ID" value="CAG8158175.1"/>
    <property type="molecule type" value="Genomic_DNA"/>
</dbReference>
<dbReference type="Pfam" id="PF03055">
    <property type="entry name" value="RPE65"/>
    <property type="match status" value="1"/>
</dbReference>
<evidence type="ECO:0000256" key="3">
    <source>
        <dbReference type="ARBA" id="ARBA00023002"/>
    </source>
</evidence>
<feature type="binding site" evidence="5">
    <location>
        <position position="519"/>
    </location>
    <ligand>
        <name>Fe cation</name>
        <dbReference type="ChEBI" id="CHEBI:24875"/>
        <note>catalytic</note>
    </ligand>
</feature>
<evidence type="ECO:0000256" key="1">
    <source>
        <dbReference type="ARBA" id="ARBA00006787"/>
    </source>
</evidence>
<proteinExistence type="inferred from homology"/>
<evidence type="ECO:0000256" key="2">
    <source>
        <dbReference type="ARBA" id="ARBA00022723"/>
    </source>
</evidence>
<dbReference type="GO" id="GO:0046872">
    <property type="term" value="F:metal ion binding"/>
    <property type="evidence" value="ECO:0007669"/>
    <property type="project" value="UniProtKB-KW"/>
</dbReference>
<evidence type="ECO:0008006" key="8">
    <source>
        <dbReference type="Google" id="ProtNLM"/>
    </source>
</evidence>